<dbReference type="InterPro" id="IPR033878">
    <property type="entry name" value="NfsB-like"/>
</dbReference>
<dbReference type="InterPro" id="IPR029479">
    <property type="entry name" value="Nitroreductase"/>
</dbReference>
<evidence type="ECO:0000256" key="1">
    <source>
        <dbReference type="ARBA" id="ARBA00007118"/>
    </source>
</evidence>
<dbReference type="Gene3D" id="3.40.109.10">
    <property type="entry name" value="NADH Oxidase"/>
    <property type="match status" value="1"/>
</dbReference>
<reference evidence="5 6" key="1">
    <citation type="journal article" date="2021" name="Int. J. Syst. Evol. Microbiol.">
        <title>Reticulibacter mediterranei gen. nov., sp. nov., within the new family Reticulibacteraceae fam. nov., and Ktedonospora formicarum gen. nov., sp. nov., Ktedonobacter robiniae sp. nov., Dictyobacter formicarum sp. nov. and Dictyobacter arantiisoli sp. nov., belonging to the class Ktedonobacteria.</title>
        <authorList>
            <person name="Yabe S."/>
            <person name="Zheng Y."/>
            <person name="Wang C.M."/>
            <person name="Sakai Y."/>
            <person name="Abe K."/>
            <person name="Yokota A."/>
            <person name="Donadio S."/>
            <person name="Cavaletti L."/>
            <person name="Monciardini P."/>
        </authorList>
    </citation>
    <scope>NUCLEOTIDE SEQUENCE [LARGE SCALE GENOMIC DNA]</scope>
    <source>
        <strain evidence="5 6">SOSP1-9</strain>
    </source>
</reference>
<dbReference type="NCBIfam" id="NF008275">
    <property type="entry name" value="PRK11053.1"/>
    <property type="match status" value="1"/>
</dbReference>
<protein>
    <submittedName>
        <fullName evidence="5">Oxygen-insensitive NAD(P)H-dependent nitroreductase NfsB</fullName>
    </submittedName>
</protein>
<evidence type="ECO:0000256" key="2">
    <source>
        <dbReference type="ARBA" id="ARBA00022857"/>
    </source>
</evidence>
<organism evidence="5 6">
    <name type="scientific">Dictyobacter formicarum</name>
    <dbReference type="NCBI Taxonomy" id="2778368"/>
    <lineage>
        <taxon>Bacteria</taxon>
        <taxon>Bacillati</taxon>
        <taxon>Chloroflexota</taxon>
        <taxon>Ktedonobacteria</taxon>
        <taxon>Ktedonobacterales</taxon>
        <taxon>Dictyobacteraceae</taxon>
        <taxon>Dictyobacter</taxon>
    </lineage>
</organism>
<evidence type="ECO:0000256" key="3">
    <source>
        <dbReference type="ARBA" id="ARBA00023002"/>
    </source>
</evidence>
<dbReference type="PANTHER" id="PTHR43673:SF10">
    <property type="entry name" value="NADH DEHYDROGENASE_NAD(P)H NITROREDUCTASE XCC3605-RELATED"/>
    <property type="match status" value="1"/>
</dbReference>
<keyword evidence="2" id="KW-0521">NADP</keyword>
<dbReference type="RefSeq" id="WP_201365143.1">
    <property type="nucleotide sequence ID" value="NZ_BNJJ01000018.1"/>
</dbReference>
<dbReference type="SUPFAM" id="SSF55469">
    <property type="entry name" value="FMN-dependent nitroreductase-like"/>
    <property type="match status" value="1"/>
</dbReference>
<comment type="similarity">
    <text evidence="1">Belongs to the nitroreductase family.</text>
</comment>
<dbReference type="Proteomes" id="UP000635565">
    <property type="component" value="Unassembled WGS sequence"/>
</dbReference>
<evidence type="ECO:0000313" key="6">
    <source>
        <dbReference type="Proteomes" id="UP000635565"/>
    </source>
</evidence>
<dbReference type="Pfam" id="PF00881">
    <property type="entry name" value="Nitroreductase"/>
    <property type="match status" value="1"/>
</dbReference>
<evidence type="ECO:0000259" key="4">
    <source>
        <dbReference type="Pfam" id="PF00881"/>
    </source>
</evidence>
<accession>A0ABQ3VPR5</accession>
<dbReference type="EMBL" id="BNJJ01000018">
    <property type="protein sequence ID" value="GHO87593.1"/>
    <property type="molecule type" value="Genomic_DNA"/>
</dbReference>
<comment type="caution">
    <text evidence="5">The sequence shown here is derived from an EMBL/GenBank/DDBJ whole genome shotgun (WGS) entry which is preliminary data.</text>
</comment>
<dbReference type="InterPro" id="IPR000415">
    <property type="entry name" value="Nitroreductase-like"/>
</dbReference>
<sequence length="218" mass="25104">MNLTKITQTGHMTKAFDPDRRIPQETIDTLLEFLRFSPSSVNVQPWHFFVASTQEGKERIAKEMRPEQAVNAVKVENASHVIVFCTRMSLPTGYMDIMLDKEERDGWFKSASAKKHWGDSASDWVSLHEYDYKDLQHWMEKQTYMALGMLLIAAAEFGIDVSPLEGFDPRRLDAELGLREKGFTSSVLLPLGYRDFEKDHAVHTPKSRLSKEELFTFI</sequence>
<dbReference type="PANTHER" id="PTHR43673">
    <property type="entry name" value="NAD(P)H NITROREDUCTASE YDGI-RELATED"/>
    <property type="match status" value="1"/>
</dbReference>
<keyword evidence="6" id="KW-1185">Reference proteome</keyword>
<gene>
    <name evidence="5" type="ORF">KSZ_55990</name>
</gene>
<feature type="domain" description="Nitroreductase" evidence="4">
    <location>
        <begin position="12"/>
        <end position="193"/>
    </location>
</feature>
<evidence type="ECO:0000313" key="5">
    <source>
        <dbReference type="EMBL" id="GHO87593.1"/>
    </source>
</evidence>
<dbReference type="CDD" id="cd02149">
    <property type="entry name" value="NfsB-like"/>
    <property type="match status" value="1"/>
</dbReference>
<keyword evidence="3" id="KW-0560">Oxidoreductase</keyword>
<name>A0ABQ3VPR5_9CHLR</name>
<proteinExistence type="inferred from homology"/>